<evidence type="ECO:0000313" key="2">
    <source>
        <dbReference type="Proteomes" id="UP000199034"/>
    </source>
</evidence>
<accession>A0A1G6S7J4</accession>
<organism evidence="1 2">
    <name type="scientific">Nocardioides lianchengensis</name>
    <dbReference type="NCBI Taxonomy" id="1045774"/>
    <lineage>
        <taxon>Bacteria</taxon>
        <taxon>Bacillati</taxon>
        <taxon>Actinomycetota</taxon>
        <taxon>Actinomycetes</taxon>
        <taxon>Propionibacteriales</taxon>
        <taxon>Nocardioidaceae</taxon>
        <taxon>Nocardioides</taxon>
    </lineage>
</organism>
<dbReference type="STRING" id="1045774.SAMN05421872_10646"/>
<dbReference type="Proteomes" id="UP000199034">
    <property type="component" value="Unassembled WGS sequence"/>
</dbReference>
<dbReference type="AlphaFoldDB" id="A0A1G6S7J4"/>
<name>A0A1G6S7J4_9ACTN</name>
<gene>
    <name evidence="1" type="ORF">SAMN05421872_10646</name>
</gene>
<sequence length="322" mass="35497">MDLLPDLPDLPDRRAELPLDMPFTTARAAELGVRPRVLGQLVRAGLVRRVVEGVYVDAVVPDTTEVRARAVGLVIPRTAVVCDESAAWLHGVDVEPPQSHVVAPPVSVFQEPGRTRVRKSGCVGGERTLLPSDVMEVDGVRVLTPLRLACDLGRLRPRDQALGAMDALARAGGLDAADVVRETERFSGMRGVVQLRDLGPRVDARAESLPESWTRLRCQDGELPELTPQLEVRRAGAWGESAFLDLGNEELRFAVEYDGADWHTTDEQRARDGRRRGWLTREGGWGIVVLTRTHVPTLDRQLTIDVVRRGLDRHLAGRPVDP</sequence>
<proteinExistence type="predicted"/>
<dbReference type="Gene3D" id="3.40.960.10">
    <property type="entry name" value="VSR Endonuclease"/>
    <property type="match status" value="1"/>
</dbReference>
<dbReference type="OrthoDB" id="5517693at2"/>
<evidence type="ECO:0000313" key="1">
    <source>
        <dbReference type="EMBL" id="SDD12693.1"/>
    </source>
</evidence>
<reference evidence="1 2" key="1">
    <citation type="submission" date="2016-10" db="EMBL/GenBank/DDBJ databases">
        <authorList>
            <person name="de Groot N.N."/>
        </authorList>
    </citation>
    <scope>NUCLEOTIDE SEQUENCE [LARGE SCALE GENOMIC DNA]</scope>
    <source>
        <strain evidence="1 2">CGMCC 4.6858</strain>
    </source>
</reference>
<dbReference type="EMBL" id="FMZM01000006">
    <property type="protein sequence ID" value="SDD12693.1"/>
    <property type="molecule type" value="Genomic_DNA"/>
</dbReference>
<protein>
    <submittedName>
        <fullName evidence="1">Transcriptional regulator, AbiEi antitoxin, Type IV TA system</fullName>
    </submittedName>
</protein>
<dbReference type="RefSeq" id="WP_090855816.1">
    <property type="nucleotide sequence ID" value="NZ_FMZM01000006.1"/>
</dbReference>
<keyword evidence="2" id="KW-1185">Reference proteome</keyword>